<dbReference type="AlphaFoldDB" id="H6RP57"/>
<evidence type="ECO:0000313" key="2">
    <source>
        <dbReference type="Proteomes" id="UP000007517"/>
    </source>
</evidence>
<dbReference type="Proteomes" id="UP000007517">
    <property type="component" value="Chromosome"/>
</dbReference>
<dbReference type="EMBL" id="FO117623">
    <property type="protein sequence ID" value="CCG02718.1"/>
    <property type="molecule type" value="Genomic_DNA"/>
</dbReference>
<gene>
    <name evidence="1" type="ordered locus">BLASA_1799</name>
</gene>
<dbReference type="KEGG" id="bsd:BLASA_1799"/>
<name>H6RP57_BLASD</name>
<evidence type="ECO:0000313" key="1">
    <source>
        <dbReference type="EMBL" id="CCG02718.1"/>
    </source>
</evidence>
<proteinExistence type="predicted"/>
<sequence length="35" mass="3995">MPVAPVDDVQVTDHWMPYVAVTCPSGWRIDECGYR</sequence>
<reference evidence="1 2" key="1">
    <citation type="journal article" date="2012" name="J. Bacteriol.">
        <title>Genome Sequence of Blastococcus saxobsidens DD2, a Stone-Inhabiting Bacterium.</title>
        <authorList>
            <person name="Chouaia B."/>
            <person name="Crotti E."/>
            <person name="Brusetti L."/>
            <person name="Daffonchio D."/>
            <person name="Essoussi I."/>
            <person name="Nouioui I."/>
            <person name="Sbissi I."/>
            <person name="Ghodhbane-Gtari F."/>
            <person name="Gtari M."/>
            <person name="Vacherie B."/>
            <person name="Barbe V."/>
            <person name="Medigue C."/>
            <person name="Gury J."/>
            <person name="Pujic P."/>
            <person name="Normand P."/>
        </authorList>
    </citation>
    <scope>NUCLEOTIDE SEQUENCE [LARGE SCALE GENOMIC DNA]</scope>
    <source>
        <strain evidence="1 2">DD2</strain>
    </source>
</reference>
<keyword evidence="2" id="KW-1185">Reference proteome</keyword>
<accession>H6RP57</accession>
<reference evidence="2" key="2">
    <citation type="submission" date="2012-02" db="EMBL/GenBank/DDBJ databases">
        <title>Complete genome sequence of Blastococcus saxobsidens strain DD2.</title>
        <authorList>
            <person name="Genoscope."/>
        </authorList>
    </citation>
    <scope>NUCLEOTIDE SEQUENCE [LARGE SCALE GENOMIC DNA]</scope>
    <source>
        <strain evidence="2">DD2</strain>
    </source>
</reference>
<organism evidence="1 2">
    <name type="scientific">Blastococcus saxobsidens (strain DD2)</name>
    <dbReference type="NCBI Taxonomy" id="1146883"/>
    <lineage>
        <taxon>Bacteria</taxon>
        <taxon>Bacillati</taxon>
        <taxon>Actinomycetota</taxon>
        <taxon>Actinomycetes</taxon>
        <taxon>Geodermatophilales</taxon>
        <taxon>Geodermatophilaceae</taxon>
        <taxon>Blastococcus</taxon>
    </lineage>
</organism>
<dbReference type="HOGENOM" id="CLU_3363620_0_0_11"/>
<protein>
    <submittedName>
        <fullName evidence="1">Uncharacterized protein</fullName>
    </submittedName>
</protein>